<keyword evidence="3" id="KW-1185">Reference proteome</keyword>
<name>A0A0D0WSG8_9ACTN</name>
<sequence>MSGPADTIVTVRGRVARCRVAGDGPPVVLLHGIGRTLADFAELHGRLARDHRVISLDLAGHGGSAPLDEPHTLPALARAAADCLDALGVPGPAHLVGNSLGGAVAMRLAVDDPARVASLVLVASAGFGREVTIGLRLLAVRPLARLLLRPSRAVARRTERALFHDRRHVTAARLAEALAVARRPHAARVMRELVASLGTVRGVAAPWRQELLDAVARLDLPVLVVWGDRDLILPAVHLDAARARLPRARTHLFADTGHLPQIERAEEFHRLVTGFWAGRPADH</sequence>
<evidence type="ECO:0000313" key="2">
    <source>
        <dbReference type="EMBL" id="KIR61906.1"/>
    </source>
</evidence>
<dbReference type="PRINTS" id="PR00111">
    <property type="entry name" value="ABHYDROLASE"/>
</dbReference>
<dbReference type="Gene3D" id="3.40.50.1820">
    <property type="entry name" value="alpha/beta hydrolase"/>
    <property type="match status" value="1"/>
</dbReference>
<dbReference type="GeneID" id="301308463"/>
<dbReference type="RefSeq" id="WP_043969088.1">
    <property type="nucleotide sequence ID" value="NZ_JBEZEN010000060.1"/>
</dbReference>
<comment type="caution">
    <text evidence="2">The sequence shown here is derived from an EMBL/GenBank/DDBJ whole genome shotgun (WGS) entry which is preliminary data.</text>
</comment>
<dbReference type="SUPFAM" id="SSF53474">
    <property type="entry name" value="alpha/beta-Hydrolases"/>
    <property type="match status" value="1"/>
</dbReference>
<evidence type="ECO:0000259" key="1">
    <source>
        <dbReference type="Pfam" id="PF00561"/>
    </source>
</evidence>
<dbReference type="OrthoDB" id="3371334at2"/>
<feature type="domain" description="AB hydrolase-1" evidence="1">
    <location>
        <begin position="25"/>
        <end position="264"/>
    </location>
</feature>
<evidence type="ECO:0000313" key="3">
    <source>
        <dbReference type="Proteomes" id="UP000032254"/>
    </source>
</evidence>
<dbReference type="PANTHER" id="PTHR43689:SF8">
    <property type="entry name" value="ALPHA_BETA-HYDROLASES SUPERFAMILY PROTEIN"/>
    <property type="match status" value="1"/>
</dbReference>
<dbReference type="InterPro" id="IPR000073">
    <property type="entry name" value="AB_hydrolase_1"/>
</dbReference>
<reference evidence="2 3" key="1">
    <citation type="submission" date="2015-01" db="EMBL/GenBank/DDBJ databases">
        <title>Sequencing and annotation of Micromonospora carbonacea strain JXNU-1 genome.</title>
        <authorList>
            <person name="Long Z."/>
            <person name="Huang Y."/>
            <person name="Jiang Y."/>
        </authorList>
    </citation>
    <scope>NUCLEOTIDE SEQUENCE [LARGE SCALE GENOMIC DNA]</scope>
    <source>
        <strain evidence="2 3">JXNU-1</strain>
    </source>
</reference>
<accession>A0A0D0WSG8</accession>
<organism evidence="2 3">
    <name type="scientific">Micromonospora haikouensis</name>
    <dbReference type="NCBI Taxonomy" id="686309"/>
    <lineage>
        <taxon>Bacteria</taxon>
        <taxon>Bacillati</taxon>
        <taxon>Actinomycetota</taxon>
        <taxon>Actinomycetes</taxon>
        <taxon>Micromonosporales</taxon>
        <taxon>Micromonosporaceae</taxon>
        <taxon>Micromonospora</taxon>
    </lineage>
</organism>
<proteinExistence type="predicted"/>
<dbReference type="Proteomes" id="UP000032254">
    <property type="component" value="Unassembled WGS sequence"/>
</dbReference>
<dbReference type="AlphaFoldDB" id="A0A0D0WSG8"/>
<dbReference type="InterPro" id="IPR000639">
    <property type="entry name" value="Epox_hydrolase-like"/>
</dbReference>
<dbReference type="EMBL" id="JXSX01000003">
    <property type="protein sequence ID" value="KIR61906.1"/>
    <property type="molecule type" value="Genomic_DNA"/>
</dbReference>
<dbReference type="PRINTS" id="PR00412">
    <property type="entry name" value="EPOXHYDRLASE"/>
</dbReference>
<keyword evidence="2" id="KW-0378">Hydrolase</keyword>
<dbReference type="InterPro" id="IPR029058">
    <property type="entry name" value="AB_hydrolase_fold"/>
</dbReference>
<dbReference type="PATRIC" id="fig|47853.6.peg.6534"/>
<gene>
    <name evidence="2" type="ORF">TK50_31175</name>
</gene>
<dbReference type="GO" id="GO:0016787">
    <property type="term" value="F:hydrolase activity"/>
    <property type="evidence" value="ECO:0007669"/>
    <property type="project" value="UniProtKB-KW"/>
</dbReference>
<dbReference type="Pfam" id="PF00561">
    <property type="entry name" value="Abhydrolase_1"/>
    <property type="match status" value="1"/>
</dbReference>
<protein>
    <submittedName>
        <fullName evidence="2">Hydrolase</fullName>
    </submittedName>
</protein>
<dbReference type="PANTHER" id="PTHR43689">
    <property type="entry name" value="HYDROLASE"/>
    <property type="match status" value="1"/>
</dbReference>